<dbReference type="SUPFAM" id="SSF50494">
    <property type="entry name" value="Trypsin-like serine proteases"/>
    <property type="match status" value="1"/>
</dbReference>
<dbReference type="GO" id="GO:0006508">
    <property type="term" value="P:proteolysis"/>
    <property type="evidence" value="ECO:0007669"/>
    <property type="project" value="InterPro"/>
</dbReference>
<dbReference type="InterPro" id="IPR001254">
    <property type="entry name" value="Trypsin_dom"/>
</dbReference>
<evidence type="ECO:0000259" key="1">
    <source>
        <dbReference type="PROSITE" id="PS50240"/>
    </source>
</evidence>
<feature type="domain" description="Peptidase S1" evidence="1">
    <location>
        <begin position="8"/>
        <end position="261"/>
    </location>
</feature>
<proteinExistence type="predicted"/>
<dbReference type="InterPro" id="IPR007253">
    <property type="entry name" value="Cell_wall-bd_2"/>
</dbReference>
<dbReference type="PROSITE" id="PS50240">
    <property type="entry name" value="TRYPSIN_DOM"/>
    <property type="match status" value="1"/>
</dbReference>
<dbReference type="EMBL" id="JABCUV010000004">
    <property type="protein sequence ID" value="NMW93100.1"/>
    <property type="molecule type" value="Genomic_DNA"/>
</dbReference>
<accession>A0A848RGT3</accession>
<evidence type="ECO:0000313" key="3">
    <source>
        <dbReference type="Proteomes" id="UP000582487"/>
    </source>
</evidence>
<dbReference type="GO" id="GO:0004252">
    <property type="term" value="F:serine-type endopeptidase activity"/>
    <property type="evidence" value="ECO:0007669"/>
    <property type="project" value="InterPro"/>
</dbReference>
<dbReference type="AlphaFoldDB" id="A0A848RGT3"/>
<comment type="caution">
    <text evidence="2">The sequence shown here is derived from an EMBL/GenBank/DDBJ whole genome shotgun (WGS) entry which is preliminary data.</text>
</comment>
<dbReference type="RefSeq" id="WP_004016107.1">
    <property type="nucleotide sequence ID" value="NZ_JABCUT010000013.1"/>
</dbReference>
<dbReference type="Proteomes" id="UP000582487">
    <property type="component" value="Unassembled WGS sequence"/>
</dbReference>
<dbReference type="PROSITE" id="PS00134">
    <property type="entry name" value="TRYPSIN_HIS"/>
    <property type="match status" value="1"/>
</dbReference>
<organism evidence="2 3">
    <name type="scientific">Mobiluncus mulieris</name>
    <dbReference type="NCBI Taxonomy" id="2052"/>
    <lineage>
        <taxon>Bacteria</taxon>
        <taxon>Bacillati</taxon>
        <taxon>Actinomycetota</taxon>
        <taxon>Actinomycetes</taxon>
        <taxon>Actinomycetales</taxon>
        <taxon>Actinomycetaceae</taxon>
        <taxon>Mobiluncus</taxon>
    </lineage>
</organism>
<gene>
    <name evidence="2" type="ORF">HHJ74_05240</name>
</gene>
<dbReference type="Gene3D" id="2.40.10.10">
    <property type="entry name" value="Trypsin-like serine proteases"/>
    <property type="match status" value="1"/>
</dbReference>
<dbReference type="Pfam" id="PF00089">
    <property type="entry name" value="Trypsin"/>
    <property type="match status" value="1"/>
</dbReference>
<dbReference type="SMART" id="SM00020">
    <property type="entry name" value="Tryp_SPc"/>
    <property type="match status" value="1"/>
</dbReference>
<dbReference type="PANTHER" id="PTHR30032">
    <property type="entry name" value="N-ACETYLMURAMOYL-L-ALANINE AMIDASE-RELATED"/>
    <property type="match status" value="1"/>
</dbReference>
<reference evidence="2 3" key="1">
    <citation type="submission" date="2020-04" db="EMBL/GenBank/DDBJ databases">
        <title>Antimicrobial susceptibility and clonality of vaginal-derived multi-drug resistant Mobiluncus isolates in China.</title>
        <authorList>
            <person name="Zhang X."/>
        </authorList>
    </citation>
    <scope>NUCLEOTIDE SEQUENCE [LARGE SCALE GENOMIC DNA]</scope>
    <source>
        <strain evidence="2 3">7</strain>
    </source>
</reference>
<dbReference type="PANTHER" id="PTHR30032:SF8">
    <property type="entry name" value="GERMINATION-SPECIFIC N-ACETYLMURAMOYL-L-ALANINE AMIDASE"/>
    <property type="match status" value="1"/>
</dbReference>
<protein>
    <submittedName>
        <fullName evidence="2">Cell wall-binding repeat-containing protein</fullName>
    </submittedName>
</protein>
<dbReference type="InterPro" id="IPR009003">
    <property type="entry name" value="Peptidase_S1_PA"/>
</dbReference>
<dbReference type="InterPro" id="IPR051922">
    <property type="entry name" value="Bact_Sporulation_Assoc"/>
</dbReference>
<dbReference type="Pfam" id="PF04122">
    <property type="entry name" value="CW_binding_2"/>
    <property type="match status" value="3"/>
</dbReference>
<dbReference type="InterPro" id="IPR043504">
    <property type="entry name" value="Peptidase_S1_PA_chymotrypsin"/>
</dbReference>
<dbReference type="Gene3D" id="3.40.50.12090">
    <property type="match status" value="2"/>
</dbReference>
<dbReference type="InterPro" id="IPR018114">
    <property type="entry name" value="TRYPSIN_HIS"/>
</dbReference>
<sequence>MKHGRKRIVGFFVGLTLAAMGVPTVAFGVGNNPQWGQDISTVQIWLDDASCSGTKISPYHVLTASHCIHYKGTEFENFHGVVITSNSGMKIGDAASSRIFRNGGNISKVSVYQGDDIALITTKVPLSGTTASITLRESLPDSDMTGQGVSLCGQRLVDNSGNPIAGGEYNASCSVADGRVTLNSTHINTLWSSGPIPIYHGDSGGGVFLNGSLIGVISNGAGVTWEEAWHNGKLVEVAREQYSPQPLITRDVYNWLVAHGAQVTLAAAPQQPQQPKPQGIQVGKSRIGGITRVSTSTMLLDNAANKSEVVLATGRNFPDGLVAGALAGATKSGVVLTMGTTAIEPETLGKLKSVGTSKVTIVGGTGAVSQGVEGSLKAAGIQVNRIAGTDRYDTAFQVFEHMKASGKLKTQSVFVATGKDFPDALAASAVAAKIGAAVILADTPEQVNRVAGTYPYAVGAQTTSLMANMRVSMSGGFDGKDRYDTANKLVNWSVWKGGDTVMVAVGTNFADALAAGPLAASTGQLLVLANPNSATLKVPAGTKNLVFIGGEGANPDKYAVIN</sequence>
<evidence type="ECO:0000313" key="2">
    <source>
        <dbReference type="EMBL" id="NMW93100.1"/>
    </source>
</evidence>
<name>A0A848RGT3_9ACTO</name>